<dbReference type="Gene3D" id="1.25.40.10">
    <property type="entry name" value="Tetratricopeptide repeat domain"/>
    <property type="match status" value="1"/>
</dbReference>
<dbReference type="RefSeq" id="WP_274943992.1">
    <property type="nucleotide sequence ID" value="NZ_JANWOI010000003.1"/>
</dbReference>
<dbReference type="Pfam" id="PF13283">
    <property type="entry name" value="NfrA_C"/>
    <property type="match status" value="1"/>
</dbReference>
<proteinExistence type="predicted"/>
<reference evidence="2" key="2">
    <citation type="journal article" date="2023" name="Syst. Appl. Microbiol.">
        <title>Govania unica gen. nov., sp. nov., a rare biosphere bacterium that represents a novel family in the class Alphaproteobacteria.</title>
        <authorList>
            <person name="Vandamme P."/>
            <person name="Peeters C."/>
            <person name="Hettiarachchi A."/>
            <person name="Cnockaert M."/>
            <person name="Carlier A."/>
        </authorList>
    </citation>
    <scope>NUCLEOTIDE SEQUENCE</scope>
    <source>
        <strain evidence="2">LMG 31809</strain>
    </source>
</reference>
<dbReference type="EMBL" id="JANWOI010000003">
    <property type="protein sequence ID" value="MDA5194289.1"/>
    <property type="molecule type" value="Genomic_DNA"/>
</dbReference>
<organism evidence="2 3">
    <name type="scientific">Govanella unica</name>
    <dbReference type="NCBI Taxonomy" id="2975056"/>
    <lineage>
        <taxon>Bacteria</taxon>
        <taxon>Pseudomonadati</taxon>
        <taxon>Pseudomonadota</taxon>
        <taxon>Alphaproteobacteria</taxon>
        <taxon>Emcibacterales</taxon>
        <taxon>Govanellaceae</taxon>
        <taxon>Govanella</taxon>
    </lineage>
</organism>
<evidence type="ECO:0000259" key="1">
    <source>
        <dbReference type="Pfam" id="PF13283"/>
    </source>
</evidence>
<accession>A0A9X3TZF2</accession>
<dbReference type="InterPro" id="IPR011990">
    <property type="entry name" value="TPR-like_helical_dom_sf"/>
</dbReference>
<name>A0A9X3TZF2_9PROT</name>
<reference evidence="2" key="1">
    <citation type="submission" date="2022-08" db="EMBL/GenBank/DDBJ databases">
        <authorList>
            <person name="Vandamme P."/>
            <person name="Hettiarachchi A."/>
            <person name="Peeters C."/>
            <person name="Cnockaert M."/>
            <person name="Carlier A."/>
        </authorList>
    </citation>
    <scope>NUCLEOTIDE SEQUENCE</scope>
    <source>
        <strain evidence="2">LMG 31809</strain>
    </source>
</reference>
<comment type="caution">
    <text evidence="2">The sequence shown here is derived from an EMBL/GenBank/DDBJ whole genome shotgun (WGS) entry which is preliminary data.</text>
</comment>
<gene>
    <name evidence="2" type="ORF">NYP16_10035</name>
</gene>
<dbReference type="SUPFAM" id="SSF48452">
    <property type="entry name" value="TPR-like"/>
    <property type="match status" value="1"/>
</dbReference>
<protein>
    <recommendedName>
        <fullName evidence="1">Bacteriophage N4 adsorption protein A C-terminal domain-containing protein</fullName>
    </recommendedName>
</protein>
<feature type="domain" description="Bacteriophage N4 adsorption protein A C-terminal" evidence="1">
    <location>
        <begin position="170"/>
        <end position="318"/>
    </location>
</feature>
<dbReference type="AlphaFoldDB" id="A0A9X3TZF2"/>
<evidence type="ECO:0000313" key="3">
    <source>
        <dbReference type="Proteomes" id="UP001141619"/>
    </source>
</evidence>
<evidence type="ECO:0000313" key="2">
    <source>
        <dbReference type="EMBL" id="MDA5194289.1"/>
    </source>
</evidence>
<dbReference type="Proteomes" id="UP001141619">
    <property type="component" value="Unassembled WGS sequence"/>
</dbReference>
<dbReference type="InterPro" id="IPR025137">
    <property type="entry name" value="NfrA_C"/>
</dbReference>
<keyword evidence="3" id="KW-1185">Reference proteome</keyword>
<sequence>MIAALLVFAGLSGLAGPTAYDHAEAGFKAYAAGDYSASVAAFDAALALKPDLGTVAAQRAYALKTLGRNKEAIRSFQTAMELGETGIDNAYAREIKTLENSFDLAFYSVYRDAAFSKNFLAVAGPSLTQSQSGLEAVWTPPNIGYRDGRLLQAFARVFWGYHGNSFRMDSASSQMSAGLRMKPFRATNLMLSAERLIRVGSDARNDWMLRASYSWDRGYALDGQRQHWRYVTFYADAAVIDPVHPDLFLASESRFGESFRLGSQTSITPHAMLAAVLQKDHYRTISIVETGPGVSVKYHGNDLNIELLAQYRQKLAGSSIDASGFVLTFVLQY</sequence>